<dbReference type="PRINTS" id="PR00719">
    <property type="entry name" value="LMWPTPASE"/>
</dbReference>
<accession>A0ABW4XCT7</accession>
<organism evidence="6 7">
    <name type="scientific">Blastococcus deserti</name>
    <dbReference type="NCBI Taxonomy" id="2259033"/>
    <lineage>
        <taxon>Bacteria</taxon>
        <taxon>Bacillati</taxon>
        <taxon>Actinomycetota</taxon>
        <taxon>Actinomycetes</taxon>
        <taxon>Geodermatophilales</taxon>
        <taxon>Geodermatophilaceae</taxon>
        <taxon>Blastococcus</taxon>
    </lineage>
</organism>
<gene>
    <name evidence="6" type="ORF">ACFSHS_14400</name>
</gene>
<dbReference type="PANTHER" id="PTHR11717:SF31">
    <property type="entry name" value="LOW MOLECULAR WEIGHT PROTEIN-TYROSINE-PHOSPHATASE ETP-RELATED"/>
    <property type="match status" value="1"/>
</dbReference>
<comment type="caution">
    <text evidence="6">The sequence shown here is derived from an EMBL/GenBank/DDBJ whole genome shotgun (WGS) entry which is preliminary data.</text>
</comment>
<feature type="domain" description="Phosphotyrosine protein phosphatase I" evidence="5">
    <location>
        <begin position="4"/>
        <end position="190"/>
    </location>
</feature>
<dbReference type="RefSeq" id="WP_376877297.1">
    <property type="nucleotide sequence ID" value="NZ_JBHUHP010000014.1"/>
</dbReference>
<name>A0ABW4XCT7_9ACTN</name>
<dbReference type="Proteomes" id="UP001597402">
    <property type="component" value="Unassembled WGS sequence"/>
</dbReference>
<dbReference type="InterPro" id="IPR050438">
    <property type="entry name" value="LMW_PTPase"/>
</dbReference>
<keyword evidence="3" id="KW-0904">Protein phosphatase</keyword>
<evidence type="ECO:0000313" key="7">
    <source>
        <dbReference type="Proteomes" id="UP001597402"/>
    </source>
</evidence>
<keyword evidence="7" id="KW-1185">Reference proteome</keyword>
<dbReference type="PANTHER" id="PTHR11717">
    <property type="entry name" value="LOW MOLECULAR WEIGHT PROTEIN TYROSINE PHOSPHATASE"/>
    <property type="match status" value="1"/>
</dbReference>
<sequence>MDAVRILFVCTGNICRSPMAERLTRAHLDEVLGARASTVSVTSAGTHAVVGGEMEPSSAAVLAGLGGDPRGFRARQLTAGMAESADLVLTMTRNHRRSVLKLAPRTMFRTYTLREAADLLQDVDVDRLPGMEGTDGQPPALVRALGQQRGTRRRGDREQDDVFDPIGHRESVHQDVGEMIVEALYPLLDALCAERAPVAAPQDDDTQWIVPTRFRVA</sequence>
<dbReference type="Pfam" id="PF01451">
    <property type="entry name" value="LMWPc"/>
    <property type="match status" value="1"/>
</dbReference>
<dbReference type="SMART" id="SM00226">
    <property type="entry name" value="LMWPc"/>
    <property type="match status" value="1"/>
</dbReference>
<reference evidence="7" key="1">
    <citation type="journal article" date="2019" name="Int. J. Syst. Evol. Microbiol.">
        <title>The Global Catalogue of Microorganisms (GCM) 10K type strain sequencing project: providing services to taxonomists for standard genome sequencing and annotation.</title>
        <authorList>
            <consortium name="The Broad Institute Genomics Platform"/>
            <consortium name="The Broad Institute Genome Sequencing Center for Infectious Disease"/>
            <person name="Wu L."/>
            <person name="Ma J."/>
        </authorList>
    </citation>
    <scope>NUCLEOTIDE SEQUENCE [LARGE SCALE GENOMIC DNA]</scope>
    <source>
        <strain evidence="7">JCM 3338</strain>
    </source>
</reference>
<keyword evidence="2" id="KW-0378">Hydrolase</keyword>
<dbReference type="InterPro" id="IPR036196">
    <property type="entry name" value="Ptyr_pPase_sf"/>
</dbReference>
<dbReference type="SUPFAM" id="SSF52788">
    <property type="entry name" value="Phosphotyrosine protein phosphatases I"/>
    <property type="match status" value="1"/>
</dbReference>
<dbReference type="InterPro" id="IPR023485">
    <property type="entry name" value="Ptyr_pPase"/>
</dbReference>
<feature type="region of interest" description="Disordered" evidence="4">
    <location>
        <begin position="146"/>
        <end position="169"/>
    </location>
</feature>
<proteinExistence type="inferred from homology"/>
<dbReference type="Gene3D" id="3.40.50.2300">
    <property type="match status" value="1"/>
</dbReference>
<comment type="similarity">
    <text evidence="1">Belongs to the low molecular weight phosphotyrosine protein phosphatase family.</text>
</comment>
<evidence type="ECO:0000256" key="2">
    <source>
        <dbReference type="ARBA" id="ARBA00022801"/>
    </source>
</evidence>
<evidence type="ECO:0000313" key="6">
    <source>
        <dbReference type="EMBL" id="MFD2092763.1"/>
    </source>
</evidence>
<evidence type="ECO:0000256" key="3">
    <source>
        <dbReference type="ARBA" id="ARBA00022912"/>
    </source>
</evidence>
<dbReference type="EMBL" id="JBHUHP010000014">
    <property type="protein sequence ID" value="MFD2092763.1"/>
    <property type="molecule type" value="Genomic_DNA"/>
</dbReference>
<evidence type="ECO:0000256" key="4">
    <source>
        <dbReference type="SAM" id="MobiDB-lite"/>
    </source>
</evidence>
<protein>
    <recommendedName>
        <fullName evidence="5">Phosphotyrosine protein phosphatase I domain-containing protein</fullName>
    </recommendedName>
</protein>
<evidence type="ECO:0000256" key="1">
    <source>
        <dbReference type="ARBA" id="ARBA00011063"/>
    </source>
</evidence>
<dbReference type="InterPro" id="IPR017867">
    <property type="entry name" value="Tyr_phospatase_low_mol_wt"/>
</dbReference>
<evidence type="ECO:0000259" key="5">
    <source>
        <dbReference type="SMART" id="SM00226"/>
    </source>
</evidence>